<dbReference type="EMBL" id="CP034547">
    <property type="protein sequence ID" value="AZQ56548.1"/>
    <property type="molecule type" value="Genomic_DNA"/>
</dbReference>
<organism evidence="1 2">
    <name type="scientific">Burkholderia cenocepacia</name>
    <dbReference type="NCBI Taxonomy" id="95486"/>
    <lineage>
        <taxon>Bacteria</taxon>
        <taxon>Pseudomonadati</taxon>
        <taxon>Pseudomonadota</taxon>
        <taxon>Betaproteobacteria</taxon>
        <taxon>Burkholderiales</taxon>
        <taxon>Burkholderiaceae</taxon>
        <taxon>Burkholderia</taxon>
        <taxon>Burkholderia cepacia complex</taxon>
    </lineage>
</organism>
<protein>
    <submittedName>
        <fullName evidence="1">Uncharacterized protein</fullName>
    </submittedName>
</protein>
<proteinExistence type="predicted"/>
<name>A0A3Q9FE67_9BURK</name>
<sequence length="59" mass="6104">MSVPGGRGHARDARCIARCVSCGSAASSTKTHAHASTRHGNHADAPYVSPFNRNCAVTP</sequence>
<gene>
    <name evidence="1" type="ORF">D5R55_29920</name>
</gene>
<evidence type="ECO:0000313" key="1">
    <source>
        <dbReference type="EMBL" id="AZQ56548.1"/>
    </source>
</evidence>
<evidence type="ECO:0000313" key="2">
    <source>
        <dbReference type="Proteomes" id="UP000277191"/>
    </source>
</evidence>
<accession>A0A3Q9FE67</accession>
<reference evidence="1 2" key="1">
    <citation type="submission" date="2018-12" db="EMBL/GenBank/DDBJ databases">
        <title>Cadmium resistance mechanism in endophytic bacteria Burkholderia cenocepacia YG-3.</title>
        <authorList>
            <person name="Zhang X."/>
            <person name="Wang X."/>
            <person name="Zhu Y."/>
        </authorList>
    </citation>
    <scope>NUCLEOTIDE SEQUENCE [LARGE SCALE GENOMIC DNA]</scope>
    <source>
        <strain evidence="1 2">YG-3</strain>
    </source>
</reference>
<dbReference type="Proteomes" id="UP000277191">
    <property type="component" value="Chromosome 3"/>
</dbReference>
<dbReference type="AlphaFoldDB" id="A0A3Q9FE67"/>